<feature type="domain" description="Ig-like" evidence="1">
    <location>
        <begin position="208"/>
        <end position="299"/>
    </location>
</feature>
<dbReference type="SUPFAM" id="SSF63825">
    <property type="entry name" value="YWTD domain"/>
    <property type="match status" value="1"/>
</dbReference>
<dbReference type="PANTHER" id="PTHR46513">
    <property type="entry name" value="VITELLOGENIN RECEPTOR-LIKE PROTEIN-RELATED-RELATED"/>
    <property type="match status" value="1"/>
</dbReference>
<dbReference type="InterPro" id="IPR050778">
    <property type="entry name" value="Cueball_EGF_LRP_Nidogen"/>
</dbReference>
<evidence type="ECO:0000259" key="1">
    <source>
        <dbReference type="PROSITE" id="PS50835"/>
    </source>
</evidence>
<dbReference type="Gene3D" id="2.60.40.10">
    <property type="entry name" value="Immunoglobulins"/>
    <property type="match status" value="1"/>
</dbReference>
<organism evidence="2">
    <name type="scientific">freshwater metagenome</name>
    <dbReference type="NCBI Taxonomy" id="449393"/>
    <lineage>
        <taxon>unclassified sequences</taxon>
        <taxon>metagenomes</taxon>
        <taxon>ecological metagenomes</taxon>
    </lineage>
</organism>
<dbReference type="InterPro" id="IPR007110">
    <property type="entry name" value="Ig-like_dom"/>
</dbReference>
<dbReference type="EMBL" id="CAFBMX010000001">
    <property type="protein sequence ID" value="CAB4913840.1"/>
    <property type="molecule type" value="Genomic_DNA"/>
</dbReference>
<dbReference type="SMART" id="SM00135">
    <property type="entry name" value="LY"/>
    <property type="match status" value="2"/>
</dbReference>
<protein>
    <submittedName>
        <fullName evidence="2">Unannotated protein</fullName>
    </submittedName>
</protein>
<reference evidence="2" key="1">
    <citation type="submission" date="2020-05" db="EMBL/GenBank/DDBJ databases">
        <authorList>
            <person name="Chiriac C."/>
            <person name="Salcher M."/>
            <person name="Ghai R."/>
            <person name="Kavagutti S V."/>
        </authorList>
    </citation>
    <scope>NUCLEOTIDE SEQUENCE</scope>
</reference>
<dbReference type="AlphaFoldDB" id="A0A6J7HBZ1"/>
<name>A0A6J7HBZ1_9ZZZZ</name>
<dbReference type="InterPro" id="IPR011042">
    <property type="entry name" value="6-blade_b-propeller_TolB-like"/>
</dbReference>
<accession>A0A6J7HBZ1</accession>
<sequence>MGLDGTGATTLTPPGVTFNDYMYDLTYDAATRRLYWPNGSTIAWAAADGSAGGELYPHASLPVGADAPKQIAIDPLHNRVYWASGFKIGYAALDGSGGIGSFEITGGCTFNGGNGEGMAVDGARGVLYVIGSFLGDRPVAADLDGTDCRDLLPAGVPDSLGLAVDPDGGRLYWGEYATSKVGWVSLTDPTSTGYLDTGTAKVTNVAYPTILKRPKSNGTRLSLAAGVLECLPIWANDEPGVKLFRAPATVTYTWTRNGTRVAKATGVSLTPRSGGRYSCTATATNVAGSTAATTAKTVGATALQVTTPAGAALRVRGGRLTLVGRLGGAGTVRAVVTAGGRTIASGTAAPRRAGKVTVSLGVTTAGRALLRRAGSKGLRVQATFSGAQTSGYTVRKSFTLRLRR</sequence>
<dbReference type="Gene3D" id="2.120.10.30">
    <property type="entry name" value="TolB, C-terminal domain"/>
    <property type="match status" value="2"/>
</dbReference>
<dbReference type="InterPro" id="IPR000033">
    <property type="entry name" value="LDLR_classB_rpt"/>
</dbReference>
<proteinExistence type="predicted"/>
<dbReference type="PROSITE" id="PS50835">
    <property type="entry name" value="IG_LIKE"/>
    <property type="match status" value="1"/>
</dbReference>
<dbReference type="PANTHER" id="PTHR46513:SF13">
    <property type="entry name" value="EGF-LIKE DOMAIN-CONTAINING PROTEIN"/>
    <property type="match status" value="1"/>
</dbReference>
<gene>
    <name evidence="2" type="ORF">UFOPK3674_00097</name>
</gene>
<evidence type="ECO:0000313" key="2">
    <source>
        <dbReference type="EMBL" id="CAB4913840.1"/>
    </source>
</evidence>
<dbReference type="InterPro" id="IPR013783">
    <property type="entry name" value="Ig-like_fold"/>
</dbReference>